<accession>A0A6H2GUS5</accession>
<dbReference type="GO" id="GO:0003910">
    <property type="term" value="F:DNA ligase (ATP) activity"/>
    <property type="evidence" value="ECO:0007669"/>
    <property type="project" value="UniProtKB-EC"/>
</dbReference>
<dbReference type="Gene3D" id="2.40.50.140">
    <property type="entry name" value="Nucleic acid-binding proteins"/>
    <property type="match status" value="1"/>
</dbReference>
<dbReference type="GO" id="GO:0005524">
    <property type="term" value="F:ATP binding"/>
    <property type="evidence" value="ECO:0007669"/>
    <property type="project" value="InterPro"/>
</dbReference>
<feature type="compositionally biased region" description="Basic and acidic residues" evidence="2">
    <location>
        <begin position="1"/>
        <end position="25"/>
    </location>
</feature>
<dbReference type="SUPFAM" id="SSF56091">
    <property type="entry name" value="DNA ligase/mRNA capping enzyme, catalytic domain"/>
    <property type="match status" value="1"/>
</dbReference>
<dbReference type="GO" id="GO:0006281">
    <property type="term" value="P:DNA repair"/>
    <property type="evidence" value="ECO:0007669"/>
    <property type="project" value="InterPro"/>
</dbReference>
<dbReference type="RefSeq" id="WP_168906811.1">
    <property type="nucleotide sequence ID" value="NZ_CP051428.1"/>
</dbReference>
<evidence type="ECO:0000256" key="2">
    <source>
        <dbReference type="SAM" id="MobiDB-lite"/>
    </source>
</evidence>
<dbReference type="SUPFAM" id="SSF50249">
    <property type="entry name" value="Nucleic acid-binding proteins"/>
    <property type="match status" value="1"/>
</dbReference>
<reference evidence="4 5" key="1">
    <citation type="submission" date="2020-04" db="EMBL/GenBank/DDBJ databases">
        <title>Novel Paenibacillus strain UniB2 isolated from commercial digestive syrup.</title>
        <authorList>
            <person name="Thorat V."/>
            <person name="Kirdat K."/>
            <person name="Tiwarekar B."/>
            <person name="Yadav A."/>
        </authorList>
    </citation>
    <scope>NUCLEOTIDE SEQUENCE [LARGE SCALE GENOMIC DNA]</scope>
    <source>
        <strain evidence="4 5">UniB2</strain>
    </source>
</reference>
<comment type="catalytic activity">
    <reaction evidence="1">
        <text>ATP + (deoxyribonucleotide)n-3'-hydroxyl + 5'-phospho-(deoxyribonucleotide)m = (deoxyribonucleotide)n+m + AMP + diphosphate.</text>
        <dbReference type="EC" id="6.5.1.1"/>
    </reaction>
</comment>
<organism evidence="4 5">
    <name type="scientific">Paenibacillus albicereus</name>
    <dbReference type="NCBI Taxonomy" id="2726185"/>
    <lineage>
        <taxon>Bacteria</taxon>
        <taxon>Bacillati</taxon>
        <taxon>Bacillota</taxon>
        <taxon>Bacilli</taxon>
        <taxon>Bacillales</taxon>
        <taxon>Paenibacillaceae</taxon>
        <taxon>Paenibacillus</taxon>
    </lineage>
</organism>
<dbReference type="EMBL" id="CP051428">
    <property type="protein sequence ID" value="QJC51157.1"/>
    <property type="molecule type" value="Genomic_DNA"/>
</dbReference>
<dbReference type="AlphaFoldDB" id="A0A6H2GUS5"/>
<dbReference type="InterPro" id="IPR012340">
    <property type="entry name" value="NA-bd_OB-fold"/>
</dbReference>
<feature type="domain" description="ATP-dependent DNA ligase family profile" evidence="3">
    <location>
        <begin position="212"/>
        <end position="296"/>
    </location>
</feature>
<evidence type="ECO:0000313" key="4">
    <source>
        <dbReference type="EMBL" id="QJC51157.1"/>
    </source>
</evidence>
<evidence type="ECO:0000259" key="3">
    <source>
        <dbReference type="Pfam" id="PF01068"/>
    </source>
</evidence>
<dbReference type="Pfam" id="PF01068">
    <property type="entry name" value="DNA_ligase_A_M"/>
    <property type="match status" value="2"/>
</dbReference>
<dbReference type="InterPro" id="IPR012310">
    <property type="entry name" value="DNA_ligase_ATP-dep_cent"/>
</dbReference>
<name>A0A6H2GUS5_9BACL</name>
<feature type="region of interest" description="Disordered" evidence="2">
    <location>
        <begin position="175"/>
        <end position="205"/>
    </location>
</feature>
<dbReference type="Gene3D" id="3.30.1490.70">
    <property type="match status" value="2"/>
</dbReference>
<evidence type="ECO:0000313" key="5">
    <source>
        <dbReference type="Proteomes" id="UP000502136"/>
    </source>
</evidence>
<proteinExistence type="predicted"/>
<dbReference type="Proteomes" id="UP000502136">
    <property type="component" value="Chromosome"/>
</dbReference>
<feature type="compositionally biased region" description="Basic and acidic residues" evidence="2">
    <location>
        <begin position="176"/>
        <end position="196"/>
    </location>
</feature>
<keyword evidence="5" id="KW-1185">Reference proteome</keyword>
<dbReference type="Gene3D" id="3.30.470.30">
    <property type="entry name" value="DNA ligase/mRNA capping enzyme"/>
    <property type="match status" value="2"/>
</dbReference>
<gene>
    <name evidence="4" type="ORF">HGI30_05975</name>
</gene>
<sequence>MGRMKEAGRKDRPREAAMGKDRDDVAMGQTGEASHRSASAGGGTKKAVPPMAPLPAARLPEGPDWGYQIKWDGVRLIATIGGDGAIELVSRNGLPKNAVYPELVALLRSAAPALGPSVLDGELIAWTGERPSFQRVLQRERMRGRSAGSAMASLRHPDPGVCPWRIGAEEVAADAAEARDVSKGRKHADPHPDHHQPAGSDGHSEPLGPPGLAFILFDVLAHGGHDLRALPYASRHRRLLELAPLLPSGMLVTELYRDGAALWRWVQEQGWEGVVSKRLTAPYRAAKTHRDWFKTKTALRLDVDIVGLKVREGQAASLVMSLEGQYFGSVSLGLTGEMRALLTKQLVPEEAFQEGRRQHGELPFAALPSDLKGERVVWLEAPLPCTVTGLEVTEAGQLRHPKLAGFGRRTS</sequence>
<evidence type="ECO:0000256" key="1">
    <source>
        <dbReference type="ARBA" id="ARBA00034003"/>
    </source>
</evidence>
<protein>
    <recommendedName>
        <fullName evidence="3">ATP-dependent DNA ligase family profile domain-containing protein</fullName>
    </recommendedName>
</protein>
<feature type="region of interest" description="Disordered" evidence="2">
    <location>
        <begin position="1"/>
        <end position="54"/>
    </location>
</feature>
<dbReference type="GO" id="GO:0006310">
    <property type="term" value="P:DNA recombination"/>
    <property type="evidence" value="ECO:0007669"/>
    <property type="project" value="InterPro"/>
</dbReference>
<dbReference type="KEGG" id="palr:HGI30_05975"/>
<feature type="domain" description="ATP-dependent DNA ligase family profile" evidence="3">
    <location>
        <begin position="62"/>
        <end position="140"/>
    </location>
</feature>